<dbReference type="Proteomes" id="UP000701853">
    <property type="component" value="Chromosome 10"/>
</dbReference>
<organism evidence="1 2">
    <name type="scientific">Gossypium anomalum</name>
    <dbReference type="NCBI Taxonomy" id="47600"/>
    <lineage>
        <taxon>Eukaryota</taxon>
        <taxon>Viridiplantae</taxon>
        <taxon>Streptophyta</taxon>
        <taxon>Embryophyta</taxon>
        <taxon>Tracheophyta</taxon>
        <taxon>Spermatophyta</taxon>
        <taxon>Magnoliopsida</taxon>
        <taxon>eudicotyledons</taxon>
        <taxon>Gunneridae</taxon>
        <taxon>Pentapetalae</taxon>
        <taxon>rosids</taxon>
        <taxon>malvids</taxon>
        <taxon>Malvales</taxon>
        <taxon>Malvaceae</taxon>
        <taxon>Malvoideae</taxon>
        <taxon>Gossypium</taxon>
    </lineage>
</organism>
<name>A0A8J5YLY6_9ROSI</name>
<evidence type="ECO:0000313" key="1">
    <source>
        <dbReference type="EMBL" id="KAG8481501.1"/>
    </source>
</evidence>
<dbReference type="EMBL" id="JAHUZN010000010">
    <property type="protein sequence ID" value="KAG8481501.1"/>
    <property type="molecule type" value="Genomic_DNA"/>
</dbReference>
<comment type="caution">
    <text evidence="1">The sequence shown here is derived from an EMBL/GenBank/DDBJ whole genome shotgun (WGS) entry which is preliminary data.</text>
</comment>
<protein>
    <recommendedName>
        <fullName evidence="3">Aminotransferase-like plant mobile domain-containing protein</fullName>
    </recommendedName>
</protein>
<sequence>MYPTPLTSYSWLSIGSEIVRHEEFPLLTAKLVPILKLFNVRKLDEQNSQKTFIDFAFHTFVTIWREFTFTLEIKYNIFSLELFEEEKQIQDFFSDLFKSECEISNLAWFSIWIAISPEFLDHKYELEVFLVIWLAQHVFLRCPNDGVSQLFIPIAIKISQGMRLPLALLYLRNLYKRFNVCALHLIQSFYYYFLANSPRTIIRFGYGIIKSPKEHYSCRC</sequence>
<evidence type="ECO:0008006" key="3">
    <source>
        <dbReference type="Google" id="ProtNLM"/>
    </source>
</evidence>
<gene>
    <name evidence="1" type="ORF">CXB51_026379</name>
</gene>
<accession>A0A8J5YLY6</accession>
<proteinExistence type="predicted"/>
<dbReference type="AlphaFoldDB" id="A0A8J5YLY6"/>
<dbReference type="OrthoDB" id="1679068at2759"/>
<keyword evidence="2" id="KW-1185">Reference proteome</keyword>
<evidence type="ECO:0000313" key="2">
    <source>
        <dbReference type="Proteomes" id="UP000701853"/>
    </source>
</evidence>
<reference evidence="1 2" key="1">
    <citation type="journal article" date="2021" name="bioRxiv">
        <title>The Gossypium anomalum genome as a resource for cotton improvement and evolutionary analysis of hybrid incompatibility.</title>
        <authorList>
            <person name="Grover C.E."/>
            <person name="Yuan D."/>
            <person name="Arick M.A."/>
            <person name="Miller E.R."/>
            <person name="Hu G."/>
            <person name="Peterson D.G."/>
            <person name="Wendel J.F."/>
            <person name="Udall J.A."/>
        </authorList>
    </citation>
    <scope>NUCLEOTIDE SEQUENCE [LARGE SCALE GENOMIC DNA]</scope>
    <source>
        <strain evidence="1">JFW-Udall</strain>
        <tissue evidence="1">Leaf</tissue>
    </source>
</reference>